<reference evidence="11 12" key="1">
    <citation type="journal article" date="2015" name="Nature">
        <title>rRNA introns, odd ribosomes, and small enigmatic genomes across a large radiation of phyla.</title>
        <authorList>
            <person name="Brown C.T."/>
            <person name="Hug L.A."/>
            <person name="Thomas B.C."/>
            <person name="Sharon I."/>
            <person name="Castelle C.J."/>
            <person name="Singh A."/>
            <person name="Wilkins M.J."/>
            <person name="Williams K.H."/>
            <person name="Banfield J.F."/>
        </authorList>
    </citation>
    <scope>NUCLEOTIDE SEQUENCE [LARGE SCALE GENOMIC DNA]</scope>
</reference>
<dbReference type="SUPFAM" id="SSF55174">
    <property type="entry name" value="Alpha-L RNA-binding motif"/>
    <property type="match status" value="1"/>
</dbReference>
<evidence type="ECO:0000256" key="1">
    <source>
        <dbReference type="ARBA" id="ARBA00007465"/>
    </source>
</evidence>
<dbReference type="Gene3D" id="3.10.290.10">
    <property type="entry name" value="RNA-binding S4 domain"/>
    <property type="match status" value="1"/>
</dbReference>
<evidence type="ECO:0000256" key="7">
    <source>
        <dbReference type="HAMAP-Rule" id="MF_01306"/>
    </source>
</evidence>
<dbReference type="InterPro" id="IPR005709">
    <property type="entry name" value="Ribosomal_uS4_bac-type"/>
</dbReference>
<dbReference type="Proteomes" id="UP000034320">
    <property type="component" value="Unassembled WGS sequence"/>
</dbReference>
<sequence>MARYRGPKNRIARREGIDLGLKTPGSAAHANLMKRLKITPGMHGQKRKRKPSDYGIQLREKQKVKRLYGLLEKQFKNYFAKASSHTQNTGEVLLSLLERRLDNVIYRLNLAPTRTSARQFVTHGHVLVDNKKVNIPSYSVRAGEVISMKPKFLETPVVRQMLEIKDASLAAWLSKKGPVGKITRLPKREDIAEAINEQLIIEFYSR</sequence>
<dbReference type="PROSITE" id="PS50889">
    <property type="entry name" value="S4"/>
    <property type="match status" value="1"/>
</dbReference>
<evidence type="ECO:0000256" key="3">
    <source>
        <dbReference type="ARBA" id="ARBA00022884"/>
    </source>
</evidence>
<dbReference type="GO" id="GO:0015935">
    <property type="term" value="C:small ribosomal subunit"/>
    <property type="evidence" value="ECO:0007669"/>
    <property type="project" value="InterPro"/>
</dbReference>
<comment type="caution">
    <text evidence="11">The sequence shown here is derived from an EMBL/GenBank/DDBJ whole genome shotgun (WGS) entry which is preliminary data.</text>
</comment>
<evidence type="ECO:0000313" key="11">
    <source>
        <dbReference type="EMBL" id="KKS45724.1"/>
    </source>
</evidence>
<proteinExistence type="inferred from homology"/>
<evidence type="ECO:0000256" key="2">
    <source>
        <dbReference type="ARBA" id="ARBA00022730"/>
    </source>
</evidence>
<dbReference type="GO" id="GO:0006412">
    <property type="term" value="P:translation"/>
    <property type="evidence" value="ECO:0007669"/>
    <property type="project" value="UniProtKB-UniRule"/>
</dbReference>
<evidence type="ECO:0000256" key="6">
    <source>
        <dbReference type="ARBA" id="ARBA00035254"/>
    </source>
</evidence>
<dbReference type="EMBL" id="LCDD01000030">
    <property type="protein sequence ID" value="KKS45724.1"/>
    <property type="molecule type" value="Genomic_DNA"/>
</dbReference>
<dbReference type="InterPro" id="IPR022801">
    <property type="entry name" value="Ribosomal_uS4"/>
</dbReference>
<dbReference type="Pfam" id="PF00163">
    <property type="entry name" value="Ribosomal_S4"/>
    <property type="match status" value="1"/>
</dbReference>
<evidence type="ECO:0000256" key="5">
    <source>
        <dbReference type="ARBA" id="ARBA00023274"/>
    </source>
</evidence>
<dbReference type="Pfam" id="PF01479">
    <property type="entry name" value="S4"/>
    <property type="match status" value="1"/>
</dbReference>
<dbReference type="Gene3D" id="1.10.1050.10">
    <property type="entry name" value="Ribosomal Protein S4 Delta 41, Chain A, domain 1"/>
    <property type="match status" value="1"/>
</dbReference>
<keyword evidence="2 7" id="KW-0699">rRNA-binding</keyword>
<dbReference type="PATRIC" id="fig|1618442.3.peg.1110"/>
<protein>
    <recommendedName>
        <fullName evidence="6 7">Small ribosomal subunit protein uS4</fullName>
    </recommendedName>
</protein>
<comment type="function">
    <text evidence="7">One of the primary rRNA binding proteins, it binds directly to 16S rRNA where it nucleates assembly of the body of the 30S subunit.</text>
</comment>
<dbReference type="PANTHER" id="PTHR11831:SF4">
    <property type="entry name" value="SMALL RIBOSOMAL SUBUNIT PROTEIN US4M"/>
    <property type="match status" value="1"/>
</dbReference>
<gene>
    <name evidence="7" type="primary">rpsD</name>
    <name evidence="11" type="ORF">UV09_C0030G0013</name>
</gene>
<comment type="similarity">
    <text evidence="1 7 8">Belongs to the universal ribosomal protein uS4 family.</text>
</comment>
<dbReference type="GO" id="GO:0042274">
    <property type="term" value="P:ribosomal small subunit biogenesis"/>
    <property type="evidence" value="ECO:0007669"/>
    <property type="project" value="TreeGrafter"/>
</dbReference>
<dbReference type="GO" id="GO:0003735">
    <property type="term" value="F:structural constituent of ribosome"/>
    <property type="evidence" value="ECO:0007669"/>
    <property type="project" value="InterPro"/>
</dbReference>
<dbReference type="InterPro" id="IPR036986">
    <property type="entry name" value="S4_RNA-bd_sf"/>
</dbReference>
<dbReference type="PANTHER" id="PTHR11831">
    <property type="entry name" value="30S 40S RIBOSOMAL PROTEIN"/>
    <property type="match status" value="1"/>
</dbReference>
<evidence type="ECO:0000256" key="8">
    <source>
        <dbReference type="RuleBase" id="RU003699"/>
    </source>
</evidence>
<dbReference type="InterPro" id="IPR001912">
    <property type="entry name" value="Ribosomal_uS4_N"/>
</dbReference>
<evidence type="ECO:0000313" key="12">
    <source>
        <dbReference type="Proteomes" id="UP000034320"/>
    </source>
</evidence>
<comment type="function">
    <text evidence="7">With S5 and S12 plays an important role in translational accuracy.</text>
</comment>
<dbReference type="SMART" id="SM00363">
    <property type="entry name" value="S4"/>
    <property type="match status" value="1"/>
</dbReference>
<dbReference type="AlphaFoldDB" id="A0A0G0ZAQ2"/>
<dbReference type="FunFam" id="3.10.290.10:FF:000001">
    <property type="entry name" value="30S ribosomal protein S4"/>
    <property type="match status" value="1"/>
</dbReference>
<keyword evidence="5 7" id="KW-0687">Ribonucleoprotein</keyword>
<dbReference type="SMART" id="SM01390">
    <property type="entry name" value="Ribosomal_S4"/>
    <property type="match status" value="1"/>
</dbReference>
<dbReference type="NCBIfam" id="TIGR01017">
    <property type="entry name" value="rpsD_bact"/>
    <property type="match status" value="1"/>
</dbReference>
<accession>A0A0G0ZAQ2</accession>
<organism evidence="11 12">
    <name type="scientific">Candidatus Gottesmanbacteria bacterium GW2011_GWA2_42_18</name>
    <dbReference type="NCBI Taxonomy" id="1618442"/>
    <lineage>
        <taxon>Bacteria</taxon>
        <taxon>Candidatus Gottesmaniibacteriota</taxon>
    </lineage>
</organism>
<feature type="domain" description="RNA-binding S4" evidence="9">
    <location>
        <begin position="99"/>
        <end position="163"/>
    </location>
</feature>
<evidence type="ECO:0000259" key="9">
    <source>
        <dbReference type="SMART" id="SM00363"/>
    </source>
</evidence>
<dbReference type="InterPro" id="IPR018079">
    <property type="entry name" value="Ribosomal_uS4_CS"/>
</dbReference>
<comment type="subunit">
    <text evidence="7">Part of the 30S ribosomal subunit. Contacts protein S5. The interaction surface between S4 and S5 is involved in control of translational fidelity.</text>
</comment>
<dbReference type="NCBIfam" id="NF003717">
    <property type="entry name" value="PRK05327.1"/>
    <property type="match status" value="1"/>
</dbReference>
<evidence type="ECO:0000259" key="10">
    <source>
        <dbReference type="SMART" id="SM01390"/>
    </source>
</evidence>
<dbReference type="HAMAP" id="MF_01306_B">
    <property type="entry name" value="Ribosomal_uS4_B"/>
    <property type="match status" value="1"/>
</dbReference>
<keyword evidence="3 7" id="KW-0694">RNA-binding</keyword>
<dbReference type="PROSITE" id="PS00632">
    <property type="entry name" value="RIBOSOMAL_S4"/>
    <property type="match status" value="1"/>
</dbReference>
<feature type="domain" description="Small ribosomal subunit protein uS4 N-terminal" evidence="10">
    <location>
        <begin position="3"/>
        <end position="98"/>
    </location>
</feature>
<keyword evidence="4 7" id="KW-0689">Ribosomal protein</keyword>
<name>A0A0G0ZAQ2_9BACT</name>
<evidence type="ECO:0000256" key="4">
    <source>
        <dbReference type="ARBA" id="ARBA00022980"/>
    </source>
</evidence>
<dbReference type="GO" id="GO:0019843">
    <property type="term" value="F:rRNA binding"/>
    <property type="evidence" value="ECO:0007669"/>
    <property type="project" value="UniProtKB-UniRule"/>
</dbReference>
<dbReference type="CDD" id="cd00165">
    <property type="entry name" value="S4"/>
    <property type="match status" value="1"/>
</dbReference>
<dbReference type="InterPro" id="IPR002942">
    <property type="entry name" value="S4_RNA-bd"/>
</dbReference>